<feature type="transmembrane region" description="Helical" evidence="6">
    <location>
        <begin position="344"/>
        <end position="364"/>
    </location>
</feature>
<keyword evidence="2" id="KW-0813">Transport</keyword>
<feature type="transmembrane region" description="Helical" evidence="6">
    <location>
        <begin position="102"/>
        <end position="124"/>
    </location>
</feature>
<organism evidence="8 9">
    <name type="scientific">Gracilibacillus kekensis</name>
    <dbReference type="NCBI Taxonomy" id="1027249"/>
    <lineage>
        <taxon>Bacteria</taxon>
        <taxon>Bacillati</taxon>
        <taxon>Bacillota</taxon>
        <taxon>Bacilli</taxon>
        <taxon>Bacillales</taxon>
        <taxon>Bacillaceae</taxon>
        <taxon>Gracilibacillus</taxon>
    </lineage>
</organism>
<feature type="transmembrane region" description="Helical" evidence="6">
    <location>
        <begin position="195"/>
        <end position="212"/>
    </location>
</feature>
<reference evidence="8 9" key="1">
    <citation type="submission" date="2016-11" db="EMBL/GenBank/DDBJ databases">
        <authorList>
            <person name="Jaros S."/>
            <person name="Januszkiewicz K."/>
            <person name="Wedrychowicz H."/>
        </authorList>
    </citation>
    <scope>NUCLEOTIDE SEQUENCE [LARGE SCALE GENOMIC DNA]</scope>
    <source>
        <strain evidence="8 9">CGMCC 1.10681</strain>
    </source>
</reference>
<name>A0A1M7Q9V6_9BACI</name>
<evidence type="ECO:0000313" key="9">
    <source>
        <dbReference type="Proteomes" id="UP000184184"/>
    </source>
</evidence>
<protein>
    <submittedName>
        <fullName evidence="8">MFS transporter, DHA2 family, metal-tetracycline-proton antiporter</fullName>
    </submittedName>
</protein>
<keyword evidence="4 6" id="KW-1133">Transmembrane helix</keyword>
<gene>
    <name evidence="8" type="ORF">SAMN05216179_2967</name>
</gene>
<evidence type="ECO:0000256" key="6">
    <source>
        <dbReference type="SAM" id="Phobius"/>
    </source>
</evidence>
<evidence type="ECO:0000256" key="4">
    <source>
        <dbReference type="ARBA" id="ARBA00022989"/>
    </source>
</evidence>
<dbReference type="InterPro" id="IPR011701">
    <property type="entry name" value="MFS"/>
</dbReference>
<dbReference type="Gene3D" id="1.20.1250.20">
    <property type="entry name" value="MFS general substrate transporter like domains"/>
    <property type="match status" value="1"/>
</dbReference>
<evidence type="ECO:0000256" key="5">
    <source>
        <dbReference type="ARBA" id="ARBA00023136"/>
    </source>
</evidence>
<evidence type="ECO:0000256" key="1">
    <source>
        <dbReference type="ARBA" id="ARBA00004651"/>
    </source>
</evidence>
<dbReference type="STRING" id="1027249.SAMN05216179_2967"/>
<keyword evidence="9" id="KW-1185">Reference proteome</keyword>
<dbReference type="GO" id="GO:0005886">
    <property type="term" value="C:plasma membrane"/>
    <property type="evidence" value="ECO:0007669"/>
    <property type="project" value="UniProtKB-SubCell"/>
</dbReference>
<dbReference type="GO" id="GO:0022857">
    <property type="term" value="F:transmembrane transporter activity"/>
    <property type="evidence" value="ECO:0007669"/>
    <property type="project" value="InterPro"/>
</dbReference>
<proteinExistence type="predicted"/>
<feature type="transmembrane region" description="Helical" evidence="6">
    <location>
        <begin position="163"/>
        <end position="183"/>
    </location>
</feature>
<feature type="domain" description="Major facilitator superfamily (MFS) profile" evidence="7">
    <location>
        <begin position="11"/>
        <end position="450"/>
    </location>
</feature>
<feature type="transmembrane region" description="Helical" evidence="6">
    <location>
        <begin position="425"/>
        <end position="446"/>
    </location>
</feature>
<sequence length="450" mass="49290">MTLTHKSKHMLLRVLVVVLIFSVMNAFIFNIALPLIQAEFALTSAQISWVISSYMMIYAIGTVLYGKLADIFSLRLLIQIGLIILAIGSLIGLFALNYPMVIISRMLQAAGAAVIPTISMIVPARFFPEAERGRAIGTLAIGMALGTALGPIISGIVAEIVNWRLLFTLSFIPLITLPLLRKYLPDLDNRTSKSIDYLGACFLTATIAFVVLTITNYSLTFVALFAISAILLIIRINTYHTPIVVPSLFMNKRYSFMLFITFLTAALLFALTFATPLFLDDIQDLTPLLIGLVLFPSAVIAALLGKKAGKLADVFGNSVVFYLSISCLGICYLLLSIFVSIHPIWIAIFLIFGNIGVTFIRVALTNTISQTLPKESLGIGMGFFTMFNFIAGAVATSVIGLLLGTQLFSNISIFSFIQTANETRYSNVFLILTFTACFTALLYMLIRKTK</sequence>
<dbReference type="Proteomes" id="UP000184184">
    <property type="component" value="Unassembled WGS sequence"/>
</dbReference>
<feature type="transmembrane region" description="Helical" evidence="6">
    <location>
        <begin position="12"/>
        <end position="33"/>
    </location>
</feature>
<dbReference type="Pfam" id="PF07690">
    <property type="entry name" value="MFS_1"/>
    <property type="match status" value="1"/>
</dbReference>
<dbReference type="InterPro" id="IPR020846">
    <property type="entry name" value="MFS_dom"/>
</dbReference>
<dbReference type="EMBL" id="FRCZ01000006">
    <property type="protein sequence ID" value="SHN27457.1"/>
    <property type="molecule type" value="Genomic_DNA"/>
</dbReference>
<dbReference type="CDD" id="cd17321">
    <property type="entry name" value="MFS_MMR_MDR_like"/>
    <property type="match status" value="1"/>
</dbReference>
<feature type="transmembrane region" description="Helical" evidence="6">
    <location>
        <begin position="218"/>
        <end position="236"/>
    </location>
</feature>
<feature type="transmembrane region" description="Helical" evidence="6">
    <location>
        <begin position="317"/>
        <end position="338"/>
    </location>
</feature>
<evidence type="ECO:0000313" key="8">
    <source>
        <dbReference type="EMBL" id="SHN27457.1"/>
    </source>
</evidence>
<dbReference type="InterPro" id="IPR036259">
    <property type="entry name" value="MFS_trans_sf"/>
</dbReference>
<evidence type="ECO:0000256" key="3">
    <source>
        <dbReference type="ARBA" id="ARBA00022692"/>
    </source>
</evidence>
<dbReference type="AlphaFoldDB" id="A0A1M7Q9V6"/>
<dbReference type="PROSITE" id="PS50850">
    <property type="entry name" value="MFS"/>
    <property type="match status" value="1"/>
</dbReference>
<feature type="transmembrane region" description="Helical" evidence="6">
    <location>
        <begin position="285"/>
        <end position="305"/>
    </location>
</feature>
<feature type="transmembrane region" description="Helical" evidence="6">
    <location>
        <begin position="45"/>
        <end position="64"/>
    </location>
</feature>
<dbReference type="PANTHER" id="PTHR42718:SF9">
    <property type="entry name" value="MAJOR FACILITATOR SUPERFAMILY MULTIDRUG TRANSPORTER MFSC"/>
    <property type="match status" value="1"/>
</dbReference>
<dbReference type="PRINTS" id="PR01036">
    <property type="entry name" value="TCRTETB"/>
</dbReference>
<dbReference type="Gene3D" id="1.20.1720.10">
    <property type="entry name" value="Multidrug resistance protein D"/>
    <property type="match status" value="1"/>
</dbReference>
<feature type="transmembrane region" description="Helical" evidence="6">
    <location>
        <begin position="256"/>
        <end position="279"/>
    </location>
</feature>
<accession>A0A1M7Q9V6</accession>
<feature type="transmembrane region" description="Helical" evidence="6">
    <location>
        <begin position="136"/>
        <end position="157"/>
    </location>
</feature>
<dbReference type="PANTHER" id="PTHR42718">
    <property type="entry name" value="MAJOR FACILITATOR SUPERFAMILY MULTIDRUG TRANSPORTER MFSC"/>
    <property type="match status" value="1"/>
</dbReference>
<keyword evidence="3 6" id="KW-0812">Transmembrane</keyword>
<evidence type="ECO:0000256" key="2">
    <source>
        <dbReference type="ARBA" id="ARBA00022448"/>
    </source>
</evidence>
<keyword evidence="5 6" id="KW-0472">Membrane</keyword>
<feature type="transmembrane region" description="Helical" evidence="6">
    <location>
        <begin position="76"/>
        <end position="96"/>
    </location>
</feature>
<dbReference type="OrthoDB" id="2403626at2"/>
<feature type="transmembrane region" description="Helical" evidence="6">
    <location>
        <begin position="376"/>
        <end position="405"/>
    </location>
</feature>
<dbReference type="RefSeq" id="WP_073202625.1">
    <property type="nucleotide sequence ID" value="NZ_FRCZ01000006.1"/>
</dbReference>
<evidence type="ECO:0000259" key="7">
    <source>
        <dbReference type="PROSITE" id="PS50850"/>
    </source>
</evidence>
<dbReference type="SUPFAM" id="SSF103473">
    <property type="entry name" value="MFS general substrate transporter"/>
    <property type="match status" value="1"/>
</dbReference>
<comment type="subcellular location">
    <subcellularLocation>
        <location evidence="1">Cell membrane</location>
        <topology evidence="1">Multi-pass membrane protein</topology>
    </subcellularLocation>
</comment>